<keyword evidence="7" id="KW-1185">Reference proteome</keyword>
<keyword evidence="4 5" id="KW-0472">Membrane</keyword>
<evidence type="ECO:0000313" key="6">
    <source>
        <dbReference type="EMBL" id="WAR04986.1"/>
    </source>
</evidence>
<dbReference type="Gene3D" id="1.20.1250.20">
    <property type="entry name" value="MFS general substrate transporter like domains"/>
    <property type="match status" value="1"/>
</dbReference>
<accession>A0ABY7E7T0</accession>
<reference evidence="6" key="1">
    <citation type="submission" date="2022-11" db="EMBL/GenBank/DDBJ databases">
        <title>Centuries of genome instability and evolution in soft-shell clam transmissible cancer (bioRxiv).</title>
        <authorList>
            <person name="Hart S.F.M."/>
            <person name="Yonemitsu M.A."/>
            <person name="Giersch R.M."/>
            <person name="Beal B.F."/>
            <person name="Arriagada G."/>
            <person name="Davis B.W."/>
            <person name="Ostrander E.A."/>
            <person name="Goff S.P."/>
            <person name="Metzger M.J."/>
        </authorList>
    </citation>
    <scope>NUCLEOTIDE SEQUENCE</scope>
    <source>
        <strain evidence="6">MELC-2E11</strain>
        <tissue evidence="6">Siphon/mantle</tissue>
    </source>
</reference>
<comment type="subcellular location">
    <subcellularLocation>
        <location evidence="1">Membrane</location>
        <topology evidence="1">Multi-pass membrane protein</topology>
    </subcellularLocation>
</comment>
<proteinExistence type="predicted"/>
<dbReference type="SUPFAM" id="SSF103473">
    <property type="entry name" value="MFS general substrate transporter"/>
    <property type="match status" value="1"/>
</dbReference>
<evidence type="ECO:0000256" key="5">
    <source>
        <dbReference type="SAM" id="Phobius"/>
    </source>
</evidence>
<dbReference type="Proteomes" id="UP001164746">
    <property type="component" value="Chromosome 5"/>
</dbReference>
<evidence type="ECO:0000256" key="1">
    <source>
        <dbReference type="ARBA" id="ARBA00004141"/>
    </source>
</evidence>
<name>A0ABY7E7T0_MYAAR</name>
<feature type="non-terminal residue" evidence="6">
    <location>
        <position position="123"/>
    </location>
</feature>
<evidence type="ECO:0000313" key="7">
    <source>
        <dbReference type="Proteomes" id="UP001164746"/>
    </source>
</evidence>
<keyword evidence="2 5" id="KW-0812">Transmembrane</keyword>
<sequence>MYAGTIGGNFYFNFFLLAIVEIPRYVNIPMLESLGRRWTHMCFMWLGGFALLGTLFTVVYGGKELHWATLTLSLIGKLGPAGAFSTVYVFSLELYPTVLRNAGMGTSSCVARWWNGCPLCSQN</sequence>
<evidence type="ECO:0000256" key="2">
    <source>
        <dbReference type="ARBA" id="ARBA00022692"/>
    </source>
</evidence>
<keyword evidence="3 5" id="KW-1133">Transmembrane helix</keyword>
<evidence type="ECO:0000256" key="3">
    <source>
        <dbReference type="ARBA" id="ARBA00022989"/>
    </source>
</evidence>
<evidence type="ECO:0000256" key="4">
    <source>
        <dbReference type="ARBA" id="ARBA00023136"/>
    </source>
</evidence>
<feature type="transmembrane region" description="Helical" evidence="5">
    <location>
        <begin position="67"/>
        <end position="90"/>
    </location>
</feature>
<dbReference type="InterPro" id="IPR036259">
    <property type="entry name" value="MFS_trans_sf"/>
</dbReference>
<organism evidence="6 7">
    <name type="scientific">Mya arenaria</name>
    <name type="common">Soft-shell clam</name>
    <dbReference type="NCBI Taxonomy" id="6604"/>
    <lineage>
        <taxon>Eukaryota</taxon>
        <taxon>Metazoa</taxon>
        <taxon>Spiralia</taxon>
        <taxon>Lophotrochozoa</taxon>
        <taxon>Mollusca</taxon>
        <taxon>Bivalvia</taxon>
        <taxon>Autobranchia</taxon>
        <taxon>Heteroconchia</taxon>
        <taxon>Euheterodonta</taxon>
        <taxon>Imparidentia</taxon>
        <taxon>Neoheterodontei</taxon>
        <taxon>Myida</taxon>
        <taxon>Myoidea</taxon>
        <taxon>Myidae</taxon>
        <taxon>Mya</taxon>
    </lineage>
</organism>
<dbReference type="PANTHER" id="PTHR24064">
    <property type="entry name" value="SOLUTE CARRIER FAMILY 22 MEMBER"/>
    <property type="match status" value="1"/>
</dbReference>
<dbReference type="EMBL" id="CP111016">
    <property type="protein sequence ID" value="WAR04986.1"/>
    <property type="molecule type" value="Genomic_DNA"/>
</dbReference>
<feature type="transmembrane region" description="Helical" evidence="5">
    <location>
        <begin position="6"/>
        <end position="26"/>
    </location>
</feature>
<protein>
    <submittedName>
        <fullName evidence="6">S22AL-like protein</fullName>
    </submittedName>
</protein>
<gene>
    <name evidence="6" type="ORF">MAR_020355</name>
</gene>
<feature type="transmembrane region" description="Helical" evidence="5">
    <location>
        <begin position="38"/>
        <end position="61"/>
    </location>
</feature>